<name>A0A8C9VYN6_SCLFO</name>
<reference evidence="7" key="3">
    <citation type="submission" date="2025-09" db="UniProtKB">
        <authorList>
            <consortium name="Ensembl"/>
        </authorList>
    </citation>
    <scope>IDENTIFICATION</scope>
</reference>
<proteinExistence type="predicted"/>
<dbReference type="GO" id="GO:0005737">
    <property type="term" value="C:cytoplasm"/>
    <property type="evidence" value="ECO:0007669"/>
    <property type="project" value="Ensembl"/>
</dbReference>
<evidence type="ECO:0000256" key="3">
    <source>
        <dbReference type="PROSITE-ProRule" id="PRU00846"/>
    </source>
</evidence>
<feature type="region of interest" description="Disordered" evidence="4">
    <location>
        <begin position="1"/>
        <end position="62"/>
    </location>
</feature>
<evidence type="ECO:0000259" key="5">
    <source>
        <dbReference type="PROSITE" id="PS51512"/>
    </source>
</evidence>
<evidence type="ECO:0000256" key="2">
    <source>
        <dbReference type="ARBA" id="ARBA00023274"/>
    </source>
</evidence>
<dbReference type="InterPro" id="IPR025761">
    <property type="entry name" value="FFD_box"/>
</dbReference>
<feature type="region of interest" description="Disordered" evidence="4">
    <location>
        <begin position="176"/>
        <end position="198"/>
    </location>
</feature>
<dbReference type="PANTHER" id="PTHR13586:SF1">
    <property type="entry name" value="PROTEIN LSM14 HOMOLOG B"/>
    <property type="match status" value="1"/>
</dbReference>
<evidence type="ECO:0000313" key="7">
    <source>
        <dbReference type="Ensembl" id="ENSSFOP00015067483.1"/>
    </source>
</evidence>
<dbReference type="GO" id="GO:0006417">
    <property type="term" value="P:regulation of translation"/>
    <property type="evidence" value="ECO:0007669"/>
    <property type="project" value="UniProtKB-KW"/>
</dbReference>
<keyword evidence="1" id="KW-0810">Translation regulation</keyword>
<reference evidence="7" key="2">
    <citation type="submission" date="2025-08" db="UniProtKB">
        <authorList>
            <consortium name="Ensembl"/>
        </authorList>
    </citation>
    <scope>IDENTIFICATION</scope>
</reference>
<evidence type="ECO:0000256" key="1">
    <source>
        <dbReference type="ARBA" id="ARBA00022845"/>
    </source>
</evidence>
<dbReference type="Ensembl" id="ENSSFOT00015065467.1">
    <property type="protein sequence ID" value="ENSSFOP00015067483.1"/>
    <property type="gene ID" value="ENSSFOG00015004627.2"/>
</dbReference>
<dbReference type="InterPro" id="IPR025762">
    <property type="entry name" value="DFDF"/>
</dbReference>
<feature type="short sequence motif" description="FFD box" evidence="3">
    <location>
        <begin position="205"/>
        <end position="221"/>
    </location>
</feature>
<keyword evidence="8" id="KW-1185">Reference proteome</keyword>
<feature type="compositionally biased region" description="Basic residues" evidence="4">
    <location>
        <begin position="27"/>
        <end position="38"/>
    </location>
</feature>
<organism evidence="7 8">
    <name type="scientific">Scleropages formosus</name>
    <name type="common">Asian bonytongue</name>
    <name type="synonym">Osteoglossum formosum</name>
    <dbReference type="NCBI Taxonomy" id="113540"/>
    <lineage>
        <taxon>Eukaryota</taxon>
        <taxon>Metazoa</taxon>
        <taxon>Chordata</taxon>
        <taxon>Craniata</taxon>
        <taxon>Vertebrata</taxon>
        <taxon>Euteleostomi</taxon>
        <taxon>Actinopterygii</taxon>
        <taxon>Neopterygii</taxon>
        <taxon>Teleostei</taxon>
        <taxon>Osteoglossocephala</taxon>
        <taxon>Osteoglossomorpha</taxon>
        <taxon>Osteoglossiformes</taxon>
        <taxon>Osteoglossidae</taxon>
        <taxon>Scleropages</taxon>
    </lineage>
</organism>
<feature type="compositionally biased region" description="Basic and acidic residues" evidence="4">
    <location>
        <begin position="176"/>
        <end position="185"/>
    </location>
</feature>
<feature type="compositionally biased region" description="Basic residues" evidence="4">
    <location>
        <begin position="118"/>
        <end position="132"/>
    </location>
</feature>
<accession>A0A8C9VYN6</accession>
<gene>
    <name evidence="7" type="primary">LSM14B</name>
    <name evidence="7" type="synonym">lsm14b</name>
</gene>
<dbReference type="OrthoDB" id="21539at2759"/>
<dbReference type="Pfam" id="PF09532">
    <property type="entry name" value="FDF"/>
    <property type="match status" value="1"/>
</dbReference>
<feature type="domain" description="FFD box profile" evidence="6">
    <location>
        <begin position="205"/>
        <end position="221"/>
    </location>
</feature>
<dbReference type="Proteomes" id="UP000694397">
    <property type="component" value="Chromosome 24"/>
</dbReference>
<reference evidence="7 8" key="1">
    <citation type="submission" date="2019-04" db="EMBL/GenBank/DDBJ databases">
        <authorList>
            <consortium name="Wellcome Sanger Institute Data Sharing"/>
        </authorList>
    </citation>
    <scope>NUCLEOTIDE SEQUENCE [LARGE SCALE GENOMIC DNA]</scope>
</reference>
<feature type="domain" description="DFDF" evidence="5">
    <location>
        <begin position="140"/>
        <end position="176"/>
    </location>
</feature>
<dbReference type="GO" id="GO:0003729">
    <property type="term" value="F:mRNA binding"/>
    <property type="evidence" value="ECO:0007669"/>
    <property type="project" value="TreeGrafter"/>
</dbReference>
<protein>
    <submittedName>
        <fullName evidence="7">LSM family member 14B</fullName>
    </submittedName>
</protein>
<dbReference type="SMART" id="SM01199">
    <property type="entry name" value="FDF"/>
    <property type="match status" value="1"/>
</dbReference>
<feature type="region of interest" description="Disordered" evidence="4">
    <location>
        <begin position="109"/>
        <end position="134"/>
    </location>
</feature>
<evidence type="ECO:0000259" key="6">
    <source>
        <dbReference type="PROSITE" id="PS51513"/>
    </source>
</evidence>
<dbReference type="PROSITE" id="PS51512">
    <property type="entry name" value="DFDF"/>
    <property type="match status" value="1"/>
</dbReference>
<dbReference type="GeneTree" id="ENSGT00940000156010"/>
<evidence type="ECO:0000313" key="8">
    <source>
        <dbReference type="Proteomes" id="UP000694397"/>
    </source>
</evidence>
<dbReference type="PANTHER" id="PTHR13586">
    <property type="entry name" value="SCD6 PROTEIN-RELATED"/>
    <property type="match status" value="1"/>
</dbReference>
<dbReference type="AlphaFoldDB" id="A0A8C9VYN6"/>
<dbReference type="PROSITE" id="PS51513">
    <property type="entry name" value="FFD"/>
    <property type="match status" value="1"/>
</dbReference>
<evidence type="ECO:0000256" key="4">
    <source>
        <dbReference type="SAM" id="MobiDB-lite"/>
    </source>
</evidence>
<dbReference type="GO" id="GO:1990904">
    <property type="term" value="C:ribonucleoprotein complex"/>
    <property type="evidence" value="ECO:0007669"/>
    <property type="project" value="UniProtKB-KW"/>
</dbReference>
<sequence>MQQHSTSEQGFMGSRQDGLPQWSRPCRPCHQRVCRQRVHPPSNSRAVKSRGHPSNPPPRGGPAVSGAGFGVYLPLLLAWVSTDLALPIVIFLPEDPEVIQQVDAARIQAQNSEDNRRPQRRRQGTRRSRNRGRGQIIVGNAKPSTLQFDSDFDFESANAQFNKEDLEKELQDKLTVKESEEKMDSGVDTQNSEGTVEEDPLGPKCYYNKSKCFYDNISSELKSRYISQPFLSH</sequence>
<keyword evidence="2" id="KW-0687">Ribonucleoprotein</keyword>
<dbReference type="InterPro" id="IPR019050">
    <property type="entry name" value="FDF_dom"/>
</dbReference>